<keyword evidence="3" id="KW-1185">Reference proteome</keyword>
<accession>A0AAD7KH07</accession>
<gene>
    <name evidence="2" type="ORF">DFH07DRAFT_935096</name>
</gene>
<dbReference type="PANTHER" id="PTHR24096:SF422">
    <property type="entry name" value="BCDNA.GH02901"/>
    <property type="match status" value="1"/>
</dbReference>
<dbReference type="GO" id="GO:0016405">
    <property type="term" value="F:CoA-ligase activity"/>
    <property type="evidence" value="ECO:0007669"/>
    <property type="project" value="TreeGrafter"/>
</dbReference>
<evidence type="ECO:0000313" key="3">
    <source>
        <dbReference type="Proteomes" id="UP001215280"/>
    </source>
</evidence>
<dbReference type="AlphaFoldDB" id="A0AAD7KH07"/>
<dbReference type="PANTHER" id="PTHR24096">
    <property type="entry name" value="LONG-CHAIN-FATTY-ACID--COA LIGASE"/>
    <property type="match status" value="1"/>
</dbReference>
<dbReference type="SUPFAM" id="SSF56801">
    <property type="entry name" value="Acetyl-CoA synthetase-like"/>
    <property type="match status" value="1"/>
</dbReference>
<sequence length="441" mass="49003">MTRGSEMKKWHTSFSFRRIPSVCTVVLKSPGWSTTSPGKHVSKTRSGMMLAHLEPSRRLELPLLTQPKLHWYPYFSQMKRRNTYCFPVGINRESHFPVAIWAAHRLGAFVFTVNVLYTVDELVPHLADMESYLLVVHLSALEIVKKAEALVGISLNRIILSAALEERKVSPEILTLQDVVELGYSIKETCQFTEFKFRPGEGKTKATLYFPSSGTTGAPKMVAIPHSSFIANIIQTAAHDAGLDISALLSSGRGSLLSQRPAVKEADMSLVLYSWVVPVSVHLAKTLGEILPQVVVESYGMTELTGSMTMPPLNQRWQQTPLAITHPDSPLAFGHGRKWGALCHRPGPSLVTHYVNNEKRCARIGEVYFDKDHELHLDRIKVASAEPQDCLVANPDTKDCCVMSVAHEFSGEVPKAYTILVMTLWSKFGATQGKNIKNALK</sequence>
<evidence type="ECO:0000313" key="2">
    <source>
        <dbReference type="EMBL" id="KAJ7785348.1"/>
    </source>
</evidence>
<dbReference type="EMBL" id="JARJLG010000001">
    <property type="protein sequence ID" value="KAJ7785348.1"/>
    <property type="molecule type" value="Genomic_DNA"/>
</dbReference>
<comment type="caution">
    <text evidence="2">The sequence shown here is derived from an EMBL/GenBank/DDBJ whole genome shotgun (WGS) entry which is preliminary data.</text>
</comment>
<protein>
    <recommendedName>
        <fullName evidence="1">AMP-dependent synthetase/ligase domain-containing protein</fullName>
    </recommendedName>
</protein>
<feature type="domain" description="AMP-dependent synthetase/ligase" evidence="1">
    <location>
        <begin position="94"/>
        <end position="237"/>
    </location>
</feature>
<organism evidence="2 3">
    <name type="scientific">Mycena maculata</name>
    <dbReference type="NCBI Taxonomy" id="230809"/>
    <lineage>
        <taxon>Eukaryota</taxon>
        <taxon>Fungi</taxon>
        <taxon>Dikarya</taxon>
        <taxon>Basidiomycota</taxon>
        <taxon>Agaricomycotina</taxon>
        <taxon>Agaricomycetes</taxon>
        <taxon>Agaricomycetidae</taxon>
        <taxon>Agaricales</taxon>
        <taxon>Marasmiineae</taxon>
        <taxon>Mycenaceae</taxon>
        <taxon>Mycena</taxon>
    </lineage>
</organism>
<dbReference type="Proteomes" id="UP001215280">
    <property type="component" value="Unassembled WGS sequence"/>
</dbReference>
<proteinExistence type="predicted"/>
<name>A0AAD7KH07_9AGAR</name>
<reference evidence="2" key="1">
    <citation type="submission" date="2023-03" db="EMBL/GenBank/DDBJ databases">
        <title>Massive genome expansion in bonnet fungi (Mycena s.s.) driven by repeated elements and novel gene families across ecological guilds.</title>
        <authorList>
            <consortium name="Lawrence Berkeley National Laboratory"/>
            <person name="Harder C.B."/>
            <person name="Miyauchi S."/>
            <person name="Viragh M."/>
            <person name="Kuo A."/>
            <person name="Thoen E."/>
            <person name="Andreopoulos B."/>
            <person name="Lu D."/>
            <person name="Skrede I."/>
            <person name="Drula E."/>
            <person name="Henrissat B."/>
            <person name="Morin E."/>
            <person name="Kohler A."/>
            <person name="Barry K."/>
            <person name="LaButti K."/>
            <person name="Morin E."/>
            <person name="Salamov A."/>
            <person name="Lipzen A."/>
            <person name="Mereny Z."/>
            <person name="Hegedus B."/>
            <person name="Baldrian P."/>
            <person name="Stursova M."/>
            <person name="Weitz H."/>
            <person name="Taylor A."/>
            <person name="Grigoriev I.V."/>
            <person name="Nagy L.G."/>
            <person name="Martin F."/>
            <person name="Kauserud H."/>
        </authorList>
    </citation>
    <scope>NUCLEOTIDE SEQUENCE</scope>
    <source>
        <strain evidence="2">CBHHK188m</strain>
    </source>
</reference>
<dbReference type="Gene3D" id="2.30.38.10">
    <property type="entry name" value="Luciferase, Domain 3"/>
    <property type="match status" value="1"/>
</dbReference>
<dbReference type="InterPro" id="IPR000873">
    <property type="entry name" value="AMP-dep_synth/lig_dom"/>
</dbReference>
<dbReference type="Gene3D" id="3.40.50.980">
    <property type="match status" value="3"/>
</dbReference>
<evidence type="ECO:0000259" key="1">
    <source>
        <dbReference type="Pfam" id="PF00501"/>
    </source>
</evidence>
<dbReference type="Pfam" id="PF00501">
    <property type="entry name" value="AMP-binding"/>
    <property type="match status" value="1"/>
</dbReference>